<evidence type="ECO:0000313" key="2">
    <source>
        <dbReference type="Proteomes" id="UP000715781"/>
    </source>
</evidence>
<protein>
    <submittedName>
        <fullName evidence="1">Uncharacterized protein</fullName>
    </submittedName>
</protein>
<gene>
    <name evidence="1" type="ORF">KME32_35910</name>
</gene>
<dbReference type="Proteomes" id="UP000715781">
    <property type="component" value="Unassembled WGS sequence"/>
</dbReference>
<dbReference type="EMBL" id="JAHHHN010000076">
    <property type="protein sequence ID" value="MBW4566348.1"/>
    <property type="molecule type" value="Genomic_DNA"/>
</dbReference>
<proteinExistence type="predicted"/>
<evidence type="ECO:0000313" key="1">
    <source>
        <dbReference type="EMBL" id="MBW4566348.1"/>
    </source>
</evidence>
<accession>A0A951Q6B5</accession>
<comment type="caution">
    <text evidence="1">The sequence shown here is derived from an EMBL/GenBank/DDBJ whole genome shotgun (WGS) entry which is preliminary data.</text>
</comment>
<dbReference type="AlphaFoldDB" id="A0A951Q6B5"/>
<name>A0A951Q6B5_9NOST</name>
<organism evidence="1 2">
    <name type="scientific">Mojavia pulchra JT2-VF2</name>
    <dbReference type="NCBI Taxonomy" id="287848"/>
    <lineage>
        <taxon>Bacteria</taxon>
        <taxon>Bacillati</taxon>
        <taxon>Cyanobacteriota</taxon>
        <taxon>Cyanophyceae</taxon>
        <taxon>Nostocales</taxon>
        <taxon>Nostocaceae</taxon>
    </lineage>
</organism>
<reference evidence="1" key="1">
    <citation type="submission" date="2021-05" db="EMBL/GenBank/DDBJ databases">
        <authorList>
            <person name="Pietrasiak N."/>
            <person name="Ward R."/>
            <person name="Stajich J.E."/>
            <person name="Kurbessoian T."/>
        </authorList>
    </citation>
    <scope>NUCLEOTIDE SEQUENCE</scope>
    <source>
        <strain evidence="1">JT2-VF2</strain>
    </source>
</reference>
<reference evidence="1" key="2">
    <citation type="journal article" date="2022" name="Microbiol. Resour. Announc.">
        <title>Metagenome Sequencing to Explore Phylogenomics of Terrestrial Cyanobacteria.</title>
        <authorList>
            <person name="Ward R.D."/>
            <person name="Stajich J.E."/>
            <person name="Johansen J.R."/>
            <person name="Huntemann M."/>
            <person name="Clum A."/>
            <person name="Foster B."/>
            <person name="Foster B."/>
            <person name="Roux S."/>
            <person name="Palaniappan K."/>
            <person name="Varghese N."/>
            <person name="Mukherjee S."/>
            <person name="Reddy T.B.K."/>
            <person name="Daum C."/>
            <person name="Copeland A."/>
            <person name="Chen I.A."/>
            <person name="Ivanova N.N."/>
            <person name="Kyrpides N.C."/>
            <person name="Shapiro N."/>
            <person name="Eloe-Fadrosh E.A."/>
            <person name="Pietrasiak N."/>
        </authorList>
    </citation>
    <scope>NUCLEOTIDE SEQUENCE</scope>
    <source>
        <strain evidence="1">JT2-VF2</strain>
    </source>
</reference>
<sequence>MRTNATKPARAAKVSTSGDVIGWARNACQVNNSAYIAYNPYLVCIGVKIFLALNLNADFIYPDFTPQHEQRRRFAAVRRSSLCREQGSRGEVVTDQGSRPIQSVLERRGLIPMFRYALRLQDFLLLPPLPAKRPSAYKGQKDIARELCILKSRLPKDIPPQN</sequence>